<dbReference type="RefSeq" id="WP_168609387.1">
    <property type="nucleotide sequence ID" value="NZ_JAAZQD010000004.1"/>
</dbReference>
<comment type="catalytic activity">
    <reaction evidence="10 11">
        <text>(R)-pantoate + NADP(+) = 2-dehydropantoate + NADPH + H(+)</text>
        <dbReference type="Rhea" id="RHEA:16233"/>
        <dbReference type="ChEBI" id="CHEBI:11561"/>
        <dbReference type="ChEBI" id="CHEBI:15378"/>
        <dbReference type="ChEBI" id="CHEBI:15980"/>
        <dbReference type="ChEBI" id="CHEBI:57783"/>
        <dbReference type="ChEBI" id="CHEBI:58349"/>
        <dbReference type="EC" id="1.1.1.169"/>
    </reaction>
</comment>
<dbReference type="SUPFAM" id="SSF51735">
    <property type="entry name" value="NAD(P)-binding Rossmann-fold domains"/>
    <property type="match status" value="1"/>
</dbReference>
<dbReference type="Proteomes" id="UP000541636">
    <property type="component" value="Unassembled WGS sequence"/>
</dbReference>
<gene>
    <name evidence="14" type="primary">panE</name>
    <name evidence="14" type="ORF">HF690_10295</name>
</gene>
<feature type="domain" description="Ketopantoate reductase N-terminal" evidence="12">
    <location>
        <begin position="3"/>
        <end position="152"/>
    </location>
</feature>
<evidence type="ECO:0000256" key="8">
    <source>
        <dbReference type="ARBA" id="ARBA00023002"/>
    </source>
</evidence>
<dbReference type="InterPro" id="IPR013752">
    <property type="entry name" value="KPA_reductase"/>
</dbReference>
<feature type="domain" description="Ketopantoate reductase C-terminal" evidence="13">
    <location>
        <begin position="178"/>
        <end position="286"/>
    </location>
</feature>
<dbReference type="InterPro" id="IPR008927">
    <property type="entry name" value="6-PGluconate_DH-like_C_sf"/>
</dbReference>
<name>A0A846ZNU0_9GAMM</name>
<evidence type="ECO:0000256" key="1">
    <source>
        <dbReference type="ARBA" id="ARBA00002919"/>
    </source>
</evidence>
<dbReference type="UniPathway" id="UPA00028">
    <property type="reaction ID" value="UER00004"/>
</dbReference>
<dbReference type="AlphaFoldDB" id="A0A846ZNU0"/>
<keyword evidence="8 11" id="KW-0560">Oxidoreductase</keyword>
<dbReference type="GO" id="GO:0015940">
    <property type="term" value="P:pantothenate biosynthetic process"/>
    <property type="evidence" value="ECO:0007669"/>
    <property type="project" value="UniProtKB-UniPathway"/>
</dbReference>
<evidence type="ECO:0000256" key="4">
    <source>
        <dbReference type="ARBA" id="ARBA00013014"/>
    </source>
</evidence>
<dbReference type="FunFam" id="3.40.50.720:FF:000307">
    <property type="entry name" value="2-dehydropantoate 2-reductase"/>
    <property type="match status" value="1"/>
</dbReference>
<dbReference type="Gene3D" id="1.10.1040.10">
    <property type="entry name" value="N-(1-d-carboxylethyl)-l-norvaline Dehydrogenase, domain 2"/>
    <property type="match status" value="1"/>
</dbReference>
<dbReference type="GO" id="GO:0008677">
    <property type="term" value="F:2-dehydropantoate 2-reductase activity"/>
    <property type="evidence" value="ECO:0007669"/>
    <property type="project" value="UniProtKB-EC"/>
</dbReference>
<dbReference type="InterPro" id="IPR013328">
    <property type="entry name" value="6PGD_dom2"/>
</dbReference>
<organism evidence="14 15">
    <name type="scientific">Oleiagrimonas citrea</name>
    <dbReference type="NCBI Taxonomy" id="1665687"/>
    <lineage>
        <taxon>Bacteria</taxon>
        <taxon>Pseudomonadati</taxon>
        <taxon>Pseudomonadota</taxon>
        <taxon>Gammaproteobacteria</taxon>
        <taxon>Lysobacterales</taxon>
        <taxon>Rhodanobacteraceae</taxon>
        <taxon>Oleiagrimonas</taxon>
    </lineage>
</organism>
<evidence type="ECO:0000256" key="9">
    <source>
        <dbReference type="ARBA" id="ARBA00032024"/>
    </source>
</evidence>
<dbReference type="NCBIfam" id="TIGR00745">
    <property type="entry name" value="apbA_panE"/>
    <property type="match status" value="1"/>
</dbReference>
<dbReference type="SUPFAM" id="SSF48179">
    <property type="entry name" value="6-phosphogluconate dehydrogenase C-terminal domain-like"/>
    <property type="match status" value="1"/>
</dbReference>
<keyword evidence="7 11" id="KW-0521">NADP</keyword>
<dbReference type="PANTHER" id="PTHR21708:SF26">
    <property type="entry name" value="2-DEHYDROPANTOATE 2-REDUCTASE"/>
    <property type="match status" value="1"/>
</dbReference>
<evidence type="ECO:0000313" key="15">
    <source>
        <dbReference type="Proteomes" id="UP000541636"/>
    </source>
</evidence>
<dbReference type="InterPro" id="IPR051402">
    <property type="entry name" value="KPR-Related"/>
</dbReference>
<keyword evidence="6 11" id="KW-0566">Pantothenate biosynthesis</keyword>
<dbReference type="PANTHER" id="PTHR21708">
    <property type="entry name" value="PROBABLE 2-DEHYDROPANTOATE 2-REDUCTASE"/>
    <property type="match status" value="1"/>
</dbReference>
<evidence type="ECO:0000259" key="13">
    <source>
        <dbReference type="Pfam" id="PF08546"/>
    </source>
</evidence>
<protein>
    <recommendedName>
        <fullName evidence="5 11">2-dehydropantoate 2-reductase</fullName>
        <ecNumber evidence="4 11">1.1.1.169</ecNumber>
    </recommendedName>
    <alternativeName>
        <fullName evidence="9 11">Ketopantoate reductase</fullName>
    </alternativeName>
</protein>
<evidence type="ECO:0000256" key="11">
    <source>
        <dbReference type="RuleBase" id="RU362068"/>
    </source>
</evidence>
<evidence type="ECO:0000259" key="12">
    <source>
        <dbReference type="Pfam" id="PF02558"/>
    </source>
</evidence>
<evidence type="ECO:0000256" key="3">
    <source>
        <dbReference type="ARBA" id="ARBA00007870"/>
    </source>
</evidence>
<sequence length="309" mass="33344">MRILVLGAGGTGGYFGSRLLAAGRDVTFLVRPRRAALLAERGLHVRSPVGHLDLPAPPTVTADALDAPFDLILLSCKAYDLDSAMDAFAPAVGPHTRILPLLNGMRHLEVLRERFGHEAVLGGLCLISAALDAEGRIQHFAPAHKLVFGELDPQATSSEPAVLKVLDDAGFDVRLSENIRQEMWEKWVLIANLAGITCLMRASVGDIIAAGAGDLALKLWDECAAVATQCGYPPGEEATQRVRRIITDVDSVLMASMLRDVESGSRTEGDHILGDLLRRGGEGNYPVLRAAHLHVRAYEARRERVTQGK</sequence>
<evidence type="ECO:0000256" key="10">
    <source>
        <dbReference type="ARBA" id="ARBA00048793"/>
    </source>
</evidence>
<dbReference type="InterPro" id="IPR013332">
    <property type="entry name" value="KPR_N"/>
</dbReference>
<dbReference type="InterPro" id="IPR036291">
    <property type="entry name" value="NAD(P)-bd_dom_sf"/>
</dbReference>
<reference evidence="14 15" key="1">
    <citation type="journal article" date="2017" name="Int. J. Syst. Evol. Microbiol.">
        <title>Oleiagrimonas citrea sp. nov., a marine bacterium isolated from tidal flat sediment and emended description of the genus Oleiagrimonas Fang et al. 2015 and Oleiagrimonas soli.</title>
        <authorList>
            <person name="Yang S.H."/>
            <person name="Seo H.S."/>
            <person name="Seong C.N."/>
            <person name="Kwon K.K."/>
        </authorList>
    </citation>
    <scope>NUCLEOTIDE SEQUENCE [LARGE SCALE GENOMIC DNA]</scope>
    <source>
        <strain evidence="14 15">MEBiC09124</strain>
    </source>
</reference>
<comment type="caution">
    <text evidence="14">The sequence shown here is derived from an EMBL/GenBank/DDBJ whole genome shotgun (WGS) entry which is preliminary data.</text>
</comment>
<evidence type="ECO:0000256" key="5">
    <source>
        <dbReference type="ARBA" id="ARBA00019465"/>
    </source>
</evidence>
<comment type="pathway">
    <text evidence="2 11">Cofactor biosynthesis; (R)-pantothenate biosynthesis; (R)-pantoate from 3-methyl-2-oxobutanoate: step 2/2.</text>
</comment>
<evidence type="ECO:0000256" key="2">
    <source>
        <dbReference type="ARBA" id="ARBA00004994"/>
    </source>
</evidence>
<evidence type="ECO:0000256" key="7">
    <source>
        <dbReference type="ARBA" id="ARBA00022857"/>
    </source>
</evidence>
<evidence type="ECO:0000256" key="6">
    <source>
        <dbReference type="ARBA" id="ARBA00022655"/>
    </source>
</evidence>
<dbReference type="EC" id="1.1.1.169" evidence="4 11"/>
<dbReference type="NCBIfam" id="NF005094">
    <property type="entry name" value="PRK06522.2-5"/>
    <property type="match status" value="1"/>
</dbReference>
<dbReference type="GO" id="GO:0005737">
    <property type="term" value="C:cytoplasm"/>
    <property type="evidence" value="ECO:0007669"/>
    <property type="project" value="TreeGrafter"/>
</dbReference>
<dbReference type="InterPro" id="IPR003710">
    <property type="entry name" value="ApbA"/>
</dbReference>
<dbReference type="FunFam" id="1.10.1040.10:FF:000017">
    <property type="entry name" value="2-dehydropantoate 2-reductase"/>
    <property type="match status" value="1"/>
</dbReference>
<proteinExistence type="inferred from homology"/>
<accession>A0A846ZNU0</accession>
<dbReference type="Gene3D" id="3.40.50.720">
    <property type="entry name" value="NAD(P)-binding Rossmann-like Domain"/>
    <property type="match status" value="1"/>
</dbReference>
<comment type="similarity">
    <text evidence="3 11">Belongs to the ketopantoate reductase family.</text>
</comment>
<dbReference type="EMBL" id="JAAZQD010000004">
    <property type="protein sequence ID" value="NKZ39337.1"/>
    <property type="molecule type" value="Genomic_DNA"/>
</dbReference>
<dbReference type="Pfam" id="PF02558">
    <property type="entry name" value="ApbA"/>
    <property type="match status" value="1"/>
</dbReference>
<dbReference type="Pfam" id="PF08546">
    <property type="entry name" value="ApbA_C"/>
    <property type="match status" value="1"/>
</dbReference>
<comment type="function">
    <text evidence="1 11">Catalyzes the NADPH-dependent reduction of ketopantoate into pantoic acid.</text>
</comment>
<keyword evidence="15" id="KW-1185">Reference proteome</keyword>
<evidence type="ECO:0000313" key="14">
    <source>
        <dbReference type="EMBL" id="NKZ39337.1"/>
    </source>
</evidence>